<dbReference type="Proteomes" id="UP000194127">
    <property type="component" value="Unassembled WGS sequence"/>
</dbReference>
<evidence type="ECO:0008006" key="3">
    <source>
        <dbReference type="Google" id="ProtNLM"/>
    </source>
</evidence>
<reference evidence="1 2" key="1">
    <citation type="submission" date="2017-04" db="EMBL/GenBank/DDBJ databases">
        <title>Genome Sequence of the Model Brown-Rot Fungus Postia placenta SB12.</title>
        <authorList>
            <consortium name="DOE Joint Genome Institute"/>
            <person name="Gaskell J."/>
            <person name="Kersten P."/>
            <person name="Larrondo L.F."/>
            <person name="Canessa P."/>
            <person name="Martinez D."/>
            <person name="Hibbett D."/>
            <person name="Schmoll M."/>
            <person name="Kubicek C.P."/>
            <person name="Martinez A.T."/>
            <person name="Yadav J."/>
            <person name="Master E."/>
            <person name="Magnuson J.K."/>
            <person name="James T."/>
            <person name="Yaver D."/>
            <person name="Berka R."/>
            <person name="Labutti K."/>
            <person name="Lipzen A."/>
            <person name="Aerts A."/>
            <person name="Barry K."/>
            <person name="Henrissat B."/>
            <person name="Blanchette R."/>
            <person name="Grigoriev I."/>
            <person name="Cullen D."/>
        </authorList>
    </citation>
    <scope>NUCLEOTIDE SEQUENCE [LARGE SCALE GENOMIC DNA]</scope>
    <source>
        <strain evidence="1 2">MAD-698-R-SB12</strain>
    </source>
</reference>
<dbReference type="RefSeq" id="XP_024336681.1">
    <property type="nucleotide sequence ID" value="XM_024477080.1"/>
</dbReference>
<sequence length="628" mass="68043">MHKAARSVRSPNGYGQVQTQLPERAPSLVMGVPEPQTNMLVVEKFGQLVRATTYLFNPANVPLCAPRPESAERRIAARLRGGTVRPLSLVSFASQSSKIEFSLEDDRFGSAPIHRLPGELLAIVLDLSLDHGPHSSERILRTITTSHVCRYWRNVMLETALFWSLIDLRYPTIGRHFCARSRTAGIQITFSQALFTDVHAVLTAAQNWLSPHIRRIESIHLSASQTTMKQVLYLCRSASPDIANLFAGLANRMTAGPTLFVEFHNARIRRISLDGVALSGRDRLSMFPASLTRLAFSRLHRDTCLSVAQVLAILKHCPNMKEVVLLSALAPRPGGATEEFDSSLLTHLPYLQSLQIGDASRAAVVSLLSYLSLPHTATLGIHCHGTHDLRALLPADLSGLRMCCPPPGPHISTALQVTPSHIALVNQRGSRHLSSVHFAVAPDDVPHILAGAPSLGSLLAGVTGLQAASSAPSVPIHAWAATFACLPQLATFELGGAWMYHILLALGAASAPPRGGSAGVTVPCPRLRCVHLVDTHRSPGVNILDALRQLESLERCLAARAQYLGSPLEMLVVDATFARESTQALSFVLTRLGNVTRRMVLRDRRSSLLIPNCAFLCADGTGMAFMPL</sequence>
<dbReference type="InterPro" id="IPR032675">
    <property type="entry name" value="LRR_dom_sf"/>
</dbReference>
<dbReference type="AlphaFoldDB" id="A0A1X6MU43"/>
<organism evidence="1 2">
    <name type="scientific">Postia placenta MAD-698-R-SB12</name>
    <dbReference type="NCBI Taxonomy" id="670580"/>
    <lineage>
        <taxon>Eukaryota</taxon>
        <taxon>Fungi</taxon>
        <taxon>Dikarya</taxon>
        <taxon>Basidiomycota</taxon>
        <taxon>Agaricomycotina</taxon>
        <taxon>Agaricomycetes</taxon>
        <taxon>Polyporales</taxon>
        <taxon>Adustoporiaceae</taxon>
        <taxon>Rhodonia</taxon>
    </lineage>
</organism>
<dbReference type="EMBL" id="KZ110601">
    <property type="protein sequence ID" value="OSX59887.1"/>
    <property type="molecule type" value="Genomic_DNA"/>
</dbReference>
<dbReference type="OrthoDB" id="2269034at2759"/>
<dbReference type="GeneID" id="36322030"/>
<name>A0A1X6MU43_9APHY</name>
<proteinExistence type="predicted"/>
<keyword evidence="2" id="KW-1185">Reference proteome</keyword>
<dbReference type="Gene3D" id="3.80.10.10">
    <property type="entry name" value="Ribonuclease Inhibitor"/>
    <property type="match status" value="1"/>
</dbReference>
<dbReference type="STRING" id="670580.A0A1X6MU43"/>
<gene>
    <name evidence="1" type="ORF">POSPLADRAFT_1035394</name>
</gene>
<protein>
    <recommendedName>
        <fullName evidence="3">F-box domain-containing protein</fullName>
    </recommendedName>
</protein>
<evidence type="ECO:0000313" key="1">
    <source>
        <dbReference type="EMBL" id="OSX59887.1"/>
    </source>
</evidence>
<accession>A0A1X6MU43</accession>
<evidence type="ECO:0000313" key="2">
    <source>
        <dbReference type="Proteomes" id="UP000194127"/>
    </source>
</evidence>